<keyword evidence="2" id="KW-1185">Reference proteome</keyword>
<evidence type="ECO:0000313" key="2">
    <source>
        <dbReference type="Proteomes" id="UP000799770"/>
    </source>
</evidence>
<dbReference type="Proteomes" id="UP000799770">
    <property type="component" value="Unassembled WGS sequence"/>
</dbReference>
<gene>
    <name evidence="1" type="ORF">BDV96DRAFT_293759</name>
</gene>
<evidence type="ECO:0000313" key="1">
    <source>
        <dbReference type="EMBL" id="KAF2107712.1"/>
    </source>
</evidence>
<accession>A0A6A5YKL9</accession>
<protein>
    <submittedName>
        <fullName evidence="1">Uncharacterized protein</fullName>
    </submittedName>
</protein>
<reference evidence="1" key="1">
    <citation type="journal article" date="2020" name="Stud. Mycol.">
        <title>101 Dothideomycetes genomes: a test case for predicting lifestyles and emergence of pathogens.</title>
        <authorList>
            <person name="Haridas S."/>
            <person name="Albert R."/>
            <person name="Binder M."/>
            <person name="Bloem J."/>
            <person name="Labutti K."/>
            <person name="Salamov A."/>
            <person name="Andreopoulos B."/>
            <person name="Baker S."/>
            <person name="Barry K."/>
            <person name="Bills G."/>
            <person name="Bluhm B."/>
            <person name="Cannon C."/>
            <person name="Castanera R."/>
            <person name="Culley D."/>
            <person name="Daum C."/>
            <person name="Ezra D."/>
            <person name="Gonzalez J."/>
            <person name="Henrissat B."/>
            <person name="Kuo A."/>
            <person name="Liang C."/>
            <person name="Lipzen A."/>
            <person name="Lutzoni F."/>
            <person name="Magnuson J."/>
            <person name="Mondo S."/>
            <person name="Nolan M."/>
            <person name="Ohm R."/>
            <person name="Pangilinan J."/>
            <person name="Park H.-J."/>
            <person name="Ramirez L."/>
            <person name="Alfaro M."/>
            <person name="Sun H."/>
            <person name="Tritt A."/>
            <person name="Yoshinaga Y."/>
            <person name="Zwiers L.-H."/>
            <person name="Turgeon B."/>
            <person name="Goodwin S."/>
            <person name="Spatafora J."/>
            <person name="Crous P."/>
            <person name="Grigoriev I."/>
        </authorList>
    </citation>
    <scope>NUCLEOTIDE SEQUENCE</scope>
    <source>
        <strain evidence="1">CBS 627.86</strain>
    </source>
</reference>
<sequence length="302" mass="33111">MRKSGFPLLGGSKLDKCICSSPIKPTVPQTSAAVSAELFSPQPERSMTTPSSRGTAVHPFSPGVSEGLVQPLRAIHHLPDCLSIYECLTGLMLVGTSAACTTRCKRESSGGVLRDYIAIDICDIIATFQSCKRCGWFRFNFCVSHRVLQREIIDGSRFRYALDGCLQRKALLKLRLDLPRTFYRSPSILSLTADLQSENIALLGSSWLFSPLSSVLLTTPRSDTVPRDLSPSCHAHPRPTGSLHLSSATFLRRPLVGWYSFCGLVTAGSRRDAIIRTPRTRSTLSLPSAIPGALRRCSRACW</sequence>
<dbReference type="EMBL" id="ML977352">
    <property type="protein sequence ID" value="KAF2107712.1"/>
    <property type="molecule type" value="Genomic_DNA"/>
</dbReference>
<organism evidence="1 2">
    <name type="scientific">Lophiotrema nucula</name>
    <dbReference type="NCBI Taxonomy" id="690887"/>
    <lineage>
        <taxon>Eukaryota</taxon>
        <taxon>Fungi</taxon>
        <taxon>Dikarya</taxon>
        <taxon>Ascomycota</taxon>
        <taxon>Pezizomycotina</taxon>
        <taxon>Dothideomycetes</taxon>
        <taxon>Pleosporomycetidae</taxon>
        <taxon>Pleosporales</taxon>
        <taxon>Lophiotremataceae</taxon>
        <taxon>Lophiotrema</taxon>
    </lineage>
</organism>
<proteinExistence type="predicted"/>
<name>A0A6A5YKL9_9PLEO</name>
<dbReference type="AlphaFoldDB" id="A0A6A5YKL9"/>